<reference evidence="2 3" key="1">
    <citation type="submission" date="2019-11" db="EMBL/GenBank/DDBJ databases">
        <authorList>
            <person name="Brisse S."/>
        </authorList>
    </citation>
    <scope>NUCLEOTIDE SEQUENCE [LARGE SCALE GENOMIC DNA]</scope>
    <source>
        <strain evidence="2">FRC0190</strain>
    </source>
</reference>
<evidence type="ECO:0000313" key="2">
    <source>
        <dbReference type="EMBL" id="VZH85518.1"/>
    </source>
</evidence>
<accession>A0A6I8MFE3</accession>
<keyword evidence="1" id="KW-0812">Transmembrane</keyword>
<organism evidence="2 3">
    <name type="scientific">Corynebacterium rouxii</name>
    <dbReference type="NCBI Taxonomy" id="2719119"/>
    <lineage>
        <taxon>Bacteria</taxon>
        <taxon>Bacillati</taxon>
        <taxon>Actinomycetota</taxon>
        <taxon>Actinomycetes</taxon>
        <taxon>Mycobacteriales</taxon>
        <taxon>Corynebacteriaceae</taxon>
        <taxon>Corynebacterium</taxon>
    </lineage>
</organism>
<keyword evidence="1" id="KW-0472">Membrane</keyword>
<dbReference type="KEGG" id="crf:FRC0190_01476"/>
<feature type="transmembrane region" description="Helical" evidence="1">
    <location>
        <begin position="53"/>
        <end position="86"/>
    </location>
</feature>
<evidence type="ECO:0000256" key="1">
    <source>
        <dbReference type="SAM" id="Phobius"/>
    </source>
</evidence>
<sequence>MVAAAAAAVAATKVAFNESHGFTAKIVIATTRWKERDTMPEFAGLENSSRLPWWPYLVIALSCCVLIWLLKTPGIFLSIILFIAIYYMIDHRPNRAEIDSLRSSVILSVEDIEDIEEQYNRFAHGSDASSIADRTLKRPELLNTFSTVPEIESFHYLLSNSDRFIQRVRLHLNKSLNTSQLEKLLDITDQRASQLQQAWTDARQAARRHTEN</sequence>
<name>A0A6I8MFE3_9CORY</name>
<evidence type="ECO:0000313" key="3">
    <source>
        <dbReference type="Proteomes" id="UP000423525"/>
    </source>
</evidence>
<dbReference type="Proteomes" id="UP000423525">
    <property type="component" value="Chromosome"/>
</dbReference>
<keyword evidence="1" id="KW-1133">Transmembrane helix</keyword>
<dbReference type="AlphaFoldDB" id="A0A6I8MFE3"/>
<proteinExistence type="predicted"/>
<protein>
    <submittedName>
        <fullName evidence="2">Uncharacterized protein</fullName>
    </submittedName>
</protein>
<dbReference type="EMBL" id="LR738855">
    <property type="protein sequence ID" value="VZH85518.1"/>
    <property type="molecule type" value="Genomic_DNA"/>
</dbReference>
<gene>
    <name evidence="2" type="ORF">FRC0190_01476</name>
</gene>